<evidence type="ECO:0000313" key="10">
    <source>
        <dbReference type="Proteomes" id="UP000051586"/>
    </source>
</evidence>
<keyword evidence="4 9" id="KW-0067">ATP-binding</keyword>
<accession>A0A0R2CN24</accession>
<dbReference type="GO" id="GO:0016887">
    <property type="term" value="F:ATP hydrolysis activity"/>
    <property type="evidence" value="ECO:0007669"/>
    <property type="project" value="InterPro"/>
</dbReference>
<keyword evidence="5" id="KW-1278">Translocase</keyword>
<dbReference type="Proteomes" id="UP000051586">
    <property type="component" value="Unassembled WGS sequence"/>
</dbReference>
<evidence type="ECO:0000256" key="3">
    <source>
        <dbReference type="ARBA" id="ARBA00022741"/>
    </source>
</evidence>
<dbReference type="STRING" id="1423745.GCA_001311215_01544"/>
<evidence type="ECO:0000256" key="2">
    <source>
        <dbReference type="ARBA" id="ARBA00022475"/>
    </source>
</evidence>
<dbReference type="InterPro" id="IPR050086">
    <property type="entry name" value="MetN_ABC_transporter-like"/>
</dbReference>
<evidence type="ECO:0000256" key="7">
    <source>
        <dbReference type="ARBA" id="ARBA00023136"/>
    </source>
</evidence>
<keyword evidence="3" id="KW-0547">Nucleotide-binding</keyword>
<keyword evidence="7" id="KW-0472">Membrane</keyword>
<sequence>MVKNIVEFNHVSVTFQQNHKDVHAVSDVSFGIPTGQIFGIAGYSGAGKSTLVRTINLLQQPTAGRISVLGEIFFDADDAKHPAIGAKKLRQQRRKIGMVFQHYNLLNEKTVIQNVEFALKHSDLKAKEVTQKAAELLEDVGLSKLAKYYPAQLSGGQQQRVAIARALANDPQILISDEATSALDPENTNQILDLLQELNQKYQLTVILITHEMEAIKRICDQVVIMDSGKVVDSGSLLDVFVKSENPVTHRIVGNDFDAKAILNSLQIDWSNRKLVQLIYYSGQISEPIIVELYSRFNVAANIVYADIEEFKQQLVGTMIVELNGNEAQTQQALDYLQQLDIETTELRGAAV</sequence>
<reference evidence="9 10" key="1">
    <citation type="journal article" date="2015" name="Genome Announc.">
        <title>Expanding the biotechnology potential of lactobacilli through comparative genomics of 213 strains and associated genera.</title>
        <authorList>
            <person name="Sun Z."/>
            <person name="Harris H.M."/>
            <person name="McCann A."/>
            <person name="Guo C."/>
            <person name="Argimon S."/>
            <person name="Zhang W."/>
            <person name="Yang X."/>
            <person name="Jeffery I.B."/>
            <person name="Cooney J.C."/>
            <person name="Kagawa T.F."/>
            <person name="Liu W."/>
            <person name="Song Y."/>
            <person name="Salvetti E."/>
            <person name="Wrobel A."/>
            <person name="Rasinkangas P."/>
            <person name="Parkhill J."/>
            <person name="Rea M.C."/>
            <person name="O'Sullivan O."/>
            <person name="Ritari J."/>
            <person name="Douillard F.P."/>
            <person name="Paul Ross R."/>
            <person name="Yang R."/>
            <person name="Briner A.E."/>
            <person name="Felis G.E."/>
            <person name="de Vos W.M."/>
            <person name="Barrangou R."/>
            <person name="Klaenhammer T.R."/>
            <person name="Caufield P.W."/>
            <person name="Cui Y."/>
            <person name="Zhang H."/>
            <person name="O'Toole P.W."/>
        </authorList>
    </citation>
    <scope>NUCLEOTIDE SEQUENCE [LARGE SCALE GENOMIC DNA]</scope>
    <source>
        <strain evidence="9 10">DSM 22689</strain>
    </source>
</reference>
<dbReference type="SUPFAM" id="SSF55021">
    <property type="entry name" value="ACT-like"/>
    <property type="match status" value="1"/>
</dbReference>
<dbReference type="InterPro" id="IPR017871">
    <property type="entry name" value="ABC_transporter-like_CS"/>
</dbReference>
<evidence type="ECO:0000256" key="1">
    <source>
        <dbReference type="ARBA" id="ARBA00022448"/>
    </source>
</evidence>
<dbReference type="Gene3D" id="3.30.70.260">
    <property type="match status" value="1"/>
</dbReference>
<dbReference type="GO" id="GO:0006865">
    <property type="term" value="P:amino acid transport"/>
    <property type="evidence" value="ECO:0007669"/>
    <property type="project" value="UniProtKB-KW"/>
</dbReference>
<name>A0A0R2CN24_9LACO</name>
<dbReference type="AlphaFoldDB" id="A0A0R2CN24"/>
<keyword evidence="6" id="KW-0029">Amino-acid transport</keyword>
<dbReference type="InterPro" id="IPR018449">
    <property type="entry name" value="NIL_domain"/>
</dbReference>
<gene>
    <name evidence="9" type="ORF">FC87_GL000349</name>
</gene>
<dbReference type="SMART" id="SM00930">
    <property type="entry name" value="NIL"/>
    <property type="match status" value="1"/>
</dbReference>
<protein>
    <submittedName>
        <fullName evidence="9">Methionine import ATP-binding protein metN</fullName>
    </submittedName>
</protein>
<feature type="domain" description="ABC transporter" evidence="8">
    <location>
        <begin position="6"/>
        <end position="253"/>
    </location>
</feature>
<dbReference type="PROSITE" id="PS00211">
    <property type="entry name" value="ABC_TRANSPORTER_1"/>
    <property type="match status" value="1"/>
</dbReference>
<evidence type="ECO:0000313" key="9">
    <source>
        <dbReference type="EMBL" id="KRM89622.1"/>
    </source>
</evidence>
<organism evidence="9 10">
    <name type="scientific">Fructilactobacillus florum DSM 22689 = JCM 16035</name>
    <dbReference type="NCBI Taxonomy" id="1423745"/>
    <lineage>
        <taxon>Bacteria</taxon>
        <taxon>Bacillati</taxon>
        <taxon>Bacillota</taxon>
        <taxon>Bacilli</taxon>
        <taxon>Lactobacillales</taxon>
        <taxon>Lactobacillaceae</taxon>
        <taxon>Fructilactobacillus</taxon>
    </lineage>
</organism>
<keyword evidence="2" id="KW-1003">Cell membrane</keyword>
<comment type="caution">
    <text evidence="9">The sequence shown here is derived from an EMBL/GenBank/DDBJ whole genome shotgun (WGS) entry which is preliminary data.</text>
</comment>
<keyword evidence="1" id="KW-0813">Transport</keyword>
<evidence type="ECO:0000256" key="6">
    <source>
        <dbReference type="ARBA" id="ARBA00022970"/>
    </source>
</evidence>
<dbReference type="Pfam" id="PF09383">
    <property type="entry name" value="NIL"/>
    <property type="match status" value="1"/>
</dbReference>
<dbReference type="PANTHER" id="PTHR43166:SF30">
    <property type="entry name" value="METHIONINE IMPORT ATP-BINDING PROTEIN METN"/>
    <property type="match status" value="1"/>
</dbReference>
<evidence type="ECO:0000256" key="5">
    <source>
        <dbReference type="ARBA" id="ARBA00022967"/>
    </source>
</evidence>
<dbReference type="InterPro" id="IPR003439">
    <property type="entry name" value="ABC_transporter-like_ATP-bd"/>
</dbReference>
<dbReference type="InterPro" id="IPR045865">
    <property type="entry name" value="ACT-like_dom_sf"/>
</dbReference>
<dbReference type="PATRIC" id="fig|1423745.4.peg.373"/>
<proteinExistence type="predicted"/>
<dbReference type="EMBL" id="AYZI01000016">
    <property type="protein sequence ID" value="KRM89622.1"/>
    <property type="molecule type" value="Genomic_DNA"/>
</dbReference>
<dbReference type="Pfam" id="PF00005">
    <property type="entry name" value="ABC_tran"/>
    <property type="match status" value="1"/>
</dbReference>
<dbReference type="InterPro" id="IPR003593">
    <property type="entry name" value="AAA+_ATPase"/>
</dbReference>
<dbReference type="PANTHER" id="PTHR43166">
    <property type="entry name" value="AMINO ACID IMPORT ATP-BINDING PROTEIN"/>
    <property type="match status" value="1"/>
</dbReference>
<dbReference type="InterPro" id="IPR027417">
    <property type="entry name" value="P-loop_NTPase"/>
</dbReference>
<dbReference type="RefSeq" id="WP_009166385.1">
    <property type="nucleotide sequence ID" value="NZ_AYZI01000016.1"/>
</dbReference>
<dbReference type="SUPFAM" id="SSF52540">
    <property type="entry name" value="P-loop containing nucleoside triphosphate hydrolases"/>
    <property type="match status" value="1"/>
</dbReference>
<evidence type="ECO:0000259" key="8">
    <source>
        <dbReference type="PROSITE" id="PS50893"/>
    </source>
</evidence>
<dbReference type="PROSITE" id="PS50893">
    <property type="entry name" value="ABC_TRANSPORTER_2"/>
    <property type="match status" value="1"/>
</dbReference>
<dbReference type="SMART" id="SM00382">
    <property type="entry name" value="AAA"/>
    <property type="match status" value="1"/>
</dbReference>
<dbReference type="Gene3D" id="3.40.50.300">
    <property type="entry name" value="P-loop containing nucleotide triphosphate hydrolases"/>
    <property type="match status" value="1"/>
</dbReference>
<evidence type="ECO:0000256" key="4">
    <source>
        <dbReference type="ARBA" id="ARBA00022840"/>
    </source>
</evidence>
<dbReference type="GO" id="GO:0005524">
    <property type="term" value="F:ATP binding"/>
    <property type="evidence" value="ECO:0007669"/>
    <property type="project" value="UniProtKB-KW"/>
</dbReference>